<dbReference type="PANTHER" id="PTHR12815:SF47">
    <property type="entry name" value="TRANSLOCATION AND ASSEMBLY MODULE SUBUNIT TAMA"/>
    <property type="match status" value="1"/>
</dbReference>
<evidence type="ECO:0000256" key="5">
    <source>
        <dbReference type="ARBA" id="ARBA00022737"/>
    </source>
</evidence>
<evidence type="ECO:0000256" key="4">
    <source>
        <dbReference type="ARBA" id="ARBA00022729"/>
    </source>
</evidence>
<evidence type="ECO:0000256" key="3">
    <source>
        <dbReference type="ARBA" id="ARBA00022692"/>
    </source>
</evidence>
<dbReference type="NCBIfam" id="TIGR03303">
    <property type="entry name" value="OM_YaeT"/>
    <property type="match status" value="1"/>
</dbReference>
<evidence type="ECO:0000313" key="13">
    <source>
        <dbReference type="Proteomes" id="UP000176204"/>
    </source>
</evidence>
<dbReference type="Pfam" id="PF01103">
    <property type="entry name" value="Omp85"/>
    <property type="match status" value="1"/>
</dbReference>
<keyword evidence="4 10" id="KW-0732">Signal</keyword>
<feature type="chain" id="PRO_5009604431" description="Outer membrane protein assembly factor BamA" evidence="10">
    <location>
        <begin position="28"/>
        <end position="851"/>
    </location>
</feature>
<dbReference type="Gene3D" id="3.10.20.310">
    <property type="entry name" value="membrane protein fhac"/>
    <property type="match status" value="5"/>
</dbReference>
<keyword evidence="7" id="KW-0998">Cell outer membrane</keyword>
<name>A0A1H6KBT8_9BACT</name>
<dbReference type="AlphaFoldDB" id="A0A1H6KBT8"/>
<feature type="compositionally biased region" description="Low complexity" evidence="9">
    <location>
        <begin position="41"/>
        <end position="62"/>
    </location>
</feature>
<dbReference type="PANTHER" id="PTHR12815">
    <property type="entry name" value="SORTING AND ASSEMBLY MACHINERY SAMM50 PROTEIN FAMILY MEMBER"/>
    <property type="match status" value="1"/>
</dbReference>
<evidence type="ECO:0000259" key="11">
    <source>
        <dbReference type="PROSITE" id="PS51779"/>
    </source>
</evidence>
<feature type="signal peptide" evidence="10">
    <location>
        <begin position="1"/>
        <end position="27"/>
    </location>
</feature>
<keyword evidence="5" id="KW-0677">Repeat</keyword>
<evidence type="ECO:0000256" key="6">
    <source>
        <dbReference type="ARBA" id="ARBA00023136"/>
    </source>
</evidence>
<evidence type="ECO:0000256" key="1">
    <source>
        <dbReference type="ARBA" id="ARBA00004370"/>
    </source>
</evidence>
<evidence type="ECO:0000256" key="7">
    <source>
        <dbReference type="ARBA" id="ARBA00023237"/>
    </source>
</evidence>
<evidence type="ECO:0000256" key="9">
    <source>
        <dbReference type="SAM" id="MobiDB-lite"/>
    </source>
</evidence>
<dbReference type="EMBL" id="LT629973">
    <property type="protein sequence ID" value="SEH70006.1"/>
    <property type="molecule type" value="Genomic_DNA"/>
</dbReference>
<feature type="domain" description="POTRA" evidence="11">
    <location>
        <begin position="260"/>
        <end position="352"/>
    </location>
</feature>
<keyword evidence="3" id="KW-0812">Transmembrane</keyword>
<protein>
    <recommendedName>
        <fullName evidence="8">Outer membrane protein assembly factor BamA</fullName>
    </recommendedName>
</protein>
<dbReference type="InterPro" id="IPR010827">
    <property type="entry name" value="BamA/TamA_POTRA"/>
</dbReference>
<reference evidence="13" key="1">
    <citation type="submission" date="2016-09" db="EMBL/GenBank/DDBJ databases">
        <authorList>
            <person name="Koehorst J."/>
        </authorList>
    </citation>
    <scope>NUCLEOTIDE SEQUENCE [LARGE SCALE GENOMIC DNA]</scope>
</reference>
<dbReference type="InterPro" id="IPR039910">
    <property type="entry name" value="D15-like"/>
</dbReference>
<accession>A0A1H6KBT8</accession>
<evidence type="ECO:0000256" key="10">
    <source>
        <dbReference type="SAM" id="SignalP"/>
    </source>
</evidence>
<dbReference type="InterPro" id="IPR000184">
    <property type="entry name" value="Bac_surfAg_D15"/>
</dbReference>
<dbReference type="InterPro" id="IPR034746">
    <property type="entry name" value="POTRA"/>
</dbReference>
<dbReference type="PROSITE" id="PS51779">
    <property type="entry name" value="POTRA"/>
    <property type="match status" value="2"/>
</dbReference>
<evidence type="ECO:0000256" key="8">
    <source>
        <dbReference type="NCBIfam" id="TIGR03303"/>
    </source>
</evidence>
<dbReference type="PIRSF" id="PIRSF006076">
    <property type="entry name" value="OM_assembly_OMP85"/>
    <property type="match status" value="1"/>
</dbReference>
<dbReference type="Pfam" id="PF07244">
    <property type="entry name" value="POTRA"/>
    <property type="match status" value="4"/>
</dbReference>
<dbReference type="Gene3D" id="2.40.160.50">
    <property type="entry name" value="membrane protein fhac: a member of the omp85/tpsb transporter family"/>
    <property type="match status" value="1"/>
</dbReference>
<dbReference type="STRING" id="1679444.PYTT_0070"/>
<keyword evidence="13" id="KW-1185">Reference proteome</keyword>
<proteinExistence type="predicted"/>
<comment type="subcellular location">
    <subcellularLocation>
        <location evidence="1">Membrane</location>
    </subcellularLocation>
</comment>
<sequence length="851" mass="95217">MSSPIRGKQFLITGAAGSVLALSPVFAQSAGNDPLLDGMLSPSPTATPAATPNAPQPTNVPARRIDSDSTKLLTEQEGIKELNKLAFSEGAYEGQKIAKVSVHYINQKETVDANRLRDVVALRPGMKYSSKRVDDDLKRLVTRGLVDSDSRVAVEPMSDGLHVIFEVSAAKLLGGVGYQGNREFDNEDLSEEIGKAPQKPGDTNLVAGQALNDKNIAQARAKILKAYQEARYPDARVEWFYAKTPREGYADLIFRIQEGKKVNMIDIDFEGNTAFDAPQLRQIMKTKEKGWLTWITKSGRIDREQLEDDLDALIKHYQNFGYLRAKIKTVTYGDSGKGNEQRLHMKVTIDEGPRYMVNRVAFGPMKVFQPDELVPGLSMLDGDIYSLQKVSDDITMIRKYYGSRGYADAMPNADIDEVGVDAQGRRLINITYNISEGTPYRVGRINVKGNTKTKNYVILRELPLHSGDNLNSVDIETARKRLENLNYFNIVDVSQTASATPGYRDIDILVQEKMTGSLMFGIAFSTVENAYLYATVTQSNFDLYDWSSFVGGGQRMTVSGKLGTEYQSASVTWVDPWFLDRKLSFGTELYYSNSDYLSDYYTQQNFGTALFLRKALTDNTALRLEYRIERYMLDANWDAPTFFRENCGDFNRSHIELSYEYDTRDAVITPRKGGNVRVLGGWSGPGSTVQTYNLGLEASSFWNLKWDTIFSIKLGAATVDTTDSSKEVPIFERCYLGGPNDLRGFRYRDVGINDPALTGDETMGGRSSFYAQFEYTVPVIEEVRLAFFYDIGFVHKDAFEFNGGKVASDYGIGLRLNLPFGPLAVDYAIPLRTGNAIDDGGQFQFYVNYQY</sequence>
<keyword evidence="6" id="KW-0472">Membrane</keyword>
<keyword evidence="2" id="KW-1134">Transmembrane beta strand</keyword>
<evidence type="ECO:0000313" key="12">
    <source>
        <dbReference type="EMBL" id="SEH70006.1"/>
    </source>
</evidence>
<dbReference type="GO" id="GO:0071709">
    <property type="term" value="P:membrane assembly"/>
    <property type="evidence" value="ECO:0007669"/>
    <property type="project" value="InterPro"/>
</dbReference>
<feature type="region of interest" description="Disordered" evidence="9">
    <location>
        <begin position="36"/>
        <end position="68"/>
    </location>
</feature>
<organism evidence="12 13">
    <name type="scientific">Akkermansia glycaniphila</name>
    <dbReference type="NCBI Taxonomy" id="1679444"/>
    <lineage>
        <taxon>Bacteria</taxon>
        <taxon>Pseudomonadati</taxon>
        <taxon>Verrucomicrobiota</taxon>
        <taxon>Verrucomicrobiia</taxon>
        <taxon>Verrucomicrobiales</taxon>
        <taxon>Akkermansiaceae</taxon>
        <taxon>Akkermansia</taxon>
    </lineage>
</organism>
<dbReference type="KEGG" id="agl:PYTT_0070"/>
<dbReference type="GO" id="GO:0009279">
    <property type="term" value="C:cell outer membrane"/>
    <property type="evidence" value="ECO:0007669"/>
    <property type="project" value="UniProtKB-UniRule"/>
</dbReference>
<dbReference type="OrthoDB" id="9776356at2"/>
<dbReference type="InterPro" id="IPR023707">
    <property type="entry name" value="OM_assembly_BamA"/>
</dbReference>
<evidence type="ECO:0000256" key="2">
    <source>
        <dbReference type="ARBA" id="ARBA00022452"/>
    </source>
</evidence>
<dbReference type="Proteomes" id="UP000176204">
    <property type="component" value="Chromosome I"/>
</dbReference>
<gene>
    <name evidence="12" type="ORF">PYTT_0070</name>
</gene>
<feature type="domain" description="POTRA" evidence="11">
    <location>
        <begin position="440"/>
        <end position="513"/>
    </location>
</feature>